<evidence type="ECO:0000313" key="2">
    <source>
        <dbReference type="EMBL" id="TWT47906.1"/>
    </source>
</evidence>
<evidence type="ECO:0008006" key="4">
    <source>
        <dbReference type="Google" id="ProtNLM"/>
    </source>
</evidence>
<feature type="transmembrane region" description="Helical" evidence="1">
    <location>
        <begin position="106"/>
        <end position="127"/>
    </location>
</feature>
<dbReference type="EMBL" id="SIHI01000022">
    <property type="protein sequence ID" value="TWT47906.1"/>
    <property type="molecule type" value="Genomic_DNA"/>
</dbReference>
<name>A0A5C5WAH0_9PLAN</name>
<keyword evidence="1" id="KW-0812">Transmembrane</keyword>
<comment type="caution">
    <text evidence="2">The sequence shown here is derived from an EMBL/GenBank/DDBJ whole genome shotgun (WGS) entry which is preliminary data.</text>
</comment>
<dbReference type="InterPro" id="IPR018723">
    <property type="entry name" value="DUF2254_membrane"/>
</dbReference>
<reference evidence="2 3" key="1">
    <citation type="submission" date="2019-02" db="EMBL/GenBank/DDBJ databases">
        <title>Deep-cultivation of Planctomycetes and their phenomic and genomic characterization uncovers novel biology.</title>
        <authorList>
            <person name="Wiegand S."/>
            <person name="Jogler M."/>
            <person name="Boedeker C."/>
            <person name="Pinto D."/>
            <person name="Vollmers J."/>
            <person name="Rivas-Marin E."/>
            <person name="Kohn T."/>
            <person name="Peeters S.H."/>
            <person name="Heuer A."/>
            <person name="Rast P."/>
            <person name="Oberbeckmann S."/>
            <person name="Bunk B."/>
            <person name="Jeske O."/>
            <person name="Meyerdierks A."/>
            <person name="Storesund J.E."/>
            <person name="Kallscheuer N."/>
            <person name="Luecker S."/>
            <person name="Lage O.M."/>
            <person name="Pohl T."/>
            <person name="Merkel B.J."/>
            <person name="Hornburger P."/>
            <person name="Mueller R.-W."/>
            <person name="Bruemmer F."/>
            <person name="Labrenz M."/>
            <person name="Spormann A.M."/>
            <person name="Op Den Camp H."/>
            <person name="Overmann J."/>
            <person name="Amann R."/>
            <person name="Jetten M.S.M."/>
            <person name="Mascher T."/>
            <person name="Medema M.H."/>
            <person name="Devos D.P."/>
            <person name="Kaster A.-K."/>
            <person name="Ovreas L."/>
            <person name="Rohde M."/>
            <person name="Galperin M.Y."/>
            <person name="Jogler C."/>
        </authorList>
    </citation>
    <scope>NUCLEOTIDE SEQUENCE [LARGE SCALE GENOMIC DNA]</scope>
    <source>
        <strain evidence="2 3">KOR42</strain>
    </source>
</reference>
<sequence length="131" mass="14192">MLETWLINQWDRVRNSLWFIPTLGLVVSLIAAVLMLNVDATVRAERIPAISWATTTSSAAMATMTTLAGSLVGVTGVVFSITMLTLAQTSSMYGSRLLRSFLNHDIAQVTLATFLGTSLYCFTISMGDPGR</sequence>
<gene>
    <name evidence="2" type="ORF">KOR42_41040</name>
</gene>
<keyword evidence="1" id="KW-1133">Transmembrane helix</keyword>
<dbReference type="RefSeq" id="WP_146511497.1">
    <property type="nucleotide sequence ID" value="NZ_SIHI01000022.1"/>
</dbReference>
<organism evidence="2 3">
    <name type="scientific">Thalassoglobus neptunius</name>
    <dbReference type="NCBI Taxonomy" id="1938619"/>
    <lineage>
        <taxon>Bacteria</taxon>
        <taxon>Pseudomonadati</taxon>
        <taxon>Planctomycetota</taxon>
        <taxon>Planctomycetia</taxon>
        <taxon>Planctomycetales</taxon>
        <taxon>Planctomycetaceae</taxon>
        <taxon>Thalassoglobus</taxon>
    </lineage>
</organism>
<feature type="transmembrane region" description="Helical" evidence="1">
    <location>
        <begin position="59"/>
        <end position="86"/>
    </location>
</feature>
<keyword evidence="1" id="KW-0472">Membrane</keyword>
<dbReference type="Proteomes" id="UP000317243">
    <property type="component" value="Unassembled WGS sequence"/>
</dbReference>
<dbReference type="AlphaFoldDB" id="A0A5C5WAH0"/>
<dbReference type="Pfam" id="PF10011">
    <property type="entry name" value="DUF2254"/>
    <property type="match status" value="1"/>
</dbReference>
<keyword evidence="3" id="KW-1185">Reference proteome</keyword>
<protein>
    <recommendedName>
        <fullName evidence="4">DUF2254 domain-containing protein</fullName>
    </recommendedName>
</protein>
<dbReference type="OrthoDB" id="2955631at2"/>
<accession>A0A5C5WAH0</accession>
<proteinExistence type="predicted"/>
<evidence type="ECO:0000313" key="3">
    <source>
        <dbReference type="Proteomes" id="UP000317243"/>
    </source>
</evidence>
<evidence type="ECO:0000256" key="1">
    <source>
        <dbReference type="SAM" id="Phobius"/>
    </source>
</evidence>
<feature type="transmembrane region" description="Helical" evidence="1">
    <location>
        <begin position="18"/>
        <end position="38"/>
    </location>
</feature>